<dbReference type="Gene3D" id="2.70.70.10">
    <property type="entry name" value="Glucose Permease (Domain IIA)"/>
    <property type="match status" value="1"/>
</dbReference>
<reference evidence="5 6" key="1">
    <citation type="submission" date="2022-03" db="EMBL/GenBank/DDBJ databases">
        <title>Mucilaginibacter sp. isolated from the gut of Protaetia brevitarsis seulensis larvae.</title>
        <authorList>
            <person name="Won M."/>
            <person name="Kim S.-J."/>
            <person name="Kwon S.-W."/>
        </authorList>
    </citation>
    <scope>NUCLEOTIDE SEQUENCE [LARGE SCALE GENOMIC DNA]</scope>
    <source>
        <strain evidence="5 6">CFWR-12</strain>
    </source>
</reference>
<dbReference type="SUPFAM" id="SSF51261">
    <property type="entry name" value="Duplicated hybrid motif"/>
    <property type="match status" value="1"/>
</dbReference>
<dbReference type="CDD" id="cd12797">
    <property type="entry name" value="M23_peptidase"/>
    <property type="match status" value="1"/>
</dbReference>
<dbReference type="InterPro" id="IPR050570">
    <property type="entry name" value="Cell_wall_metabolism_enzyme"/>
</dbReference>
<evidence type="ECO:0000256" key="1">
    <source>
        <dbReference type="SAM" id="Coils"/>
    </source>
</evidence>
<dbReference type="EMBL" id="CP094528">
    <property type="protein sequence ID" value="UOE42717.1"/>
    <property type="molecule type" value="Genomic_DNA"/>
</dbReference>
<dbReference type="InterPro" id="IPR016047">
    <property type="entry name" value="M23ase_b-sheet_dom"/>
</dbReference>
<feature type="transmembrane region" description="Helical" evidence="3">
    <location>
        <begin position="49"/>
        <end position="69"/>
    </location>
</feature>
<evidence type="ECO:0000256" key="3">
    <source>
        <dbReference type="SAM" id="Phobius"/>
    </source>
</evidence>
<keyword evidence="3" id="KW-0472">Membrane</keyword>
<feature type="coiled-coil region" evidence="1">
    <location>
        <begin position="97"/>
        <end position="159"/>
    </location>
</feature>
<protein>
    <submittedName>
        <fullName evidence="5">M23 family metallopeptidase</fullName>
    </submittedName>
</protein>
<name>A0ABY4BU36_9MICO</name>
<evidence type="ECO:0000259" key="4">
    <source>
        <dbReference type="Pfam" id="PF01551"/>
    </source>
</evidence>
<organism evidence="5 6">
    <name type="scientific">Agromyces larvae</name>
    <dbReference type="NCBI Taxonomy" id="2929802"/>
    <lineage>
        <taxon>Bacteria</taxon>
        <taxon>Bacillati</taxon>
        <taxon>Actinomycetota</taxon>
        <taxon>Actinomycetes</taxon>
        <taxon>Micrococcales</taxon>
        <taxon>Microbacteriaceae</taxon>
        <taxon>Agromyces</taxon>
    </lineage>
</organism>
<keyword evidence="3" id="KW-1133">Transmembrane helix</keyword>
<feature type="domain" description="M23ase beta-sheet core" evidence="4">
    <location>
        <begin position="347"/>
        <end position="443"/>
    </location>
</feature>
<dbReference type="RefSeq" id="WP_243553649.1">
    <property type="nucleotide sequence ID" value="NZ_CP094528.1"/>
</dbReference>
<keyword evidence="1" id="KW-0175">Coiled coil</keyword>
<keyword evidence="6" id="KW-1185">Reference proteome</keyword>
<dbReference type="Proteomes" id="UP000832097">
    <property type="component" value="Chromosome"/>
</dbReference>
<evidence type="ECO:0000256" key="2">
    <source>
        <dbReference type="SAM" id="MobiDB-lite"/>
    </source>
</evidence>
<gene>
    <name evidence="5" type="ORF">MTO99_10980</name>
</gene>
<proteinExistence type="predicted"/>
<dbReference type="Pfam" id="PF01551">
    <property type="entry name" value="Peptidase_M23"/>
    <property type="match status" value="1"/>
</dbReference>
<evidence type="ECO:0000313" key="6">
    <source>
        <dbReference type="Proteomes" id="UP000832097"/>
    </source>
</evidence>
<dbReference type="PANTHER" id="PTHR21666:SF270">
    <property type="entry name" value="MUREIN HYDROLASE ACTIVATOR ENVC"/>
    <property type="match status" value="1"/>
</dbReference>
<feature type="compositionally biased region" description="Basic and acidic residues" evidence="2">
    <location>
        <begin position="13"/>
        <end position="38"/>
    </location>
</feature>
<feature type="coiled-coil region" evidence="1">
    <location>
        <begin position="241"/>
        <end position="279"/>
    </location>
</feature>
<accession>A0ABY4BU36</accession>
<dbReference type="PANTHER" id="PTHR21666">
    <property type="entry name" value="PEPTIDASE-RELATED"/>
    <property type="match status" value="1"/>
</dbReference>
<evidence type="ECO:0000313" key="5">
    <source>
        <dbReference type="EMBL" id="UOE42717.1"/>
    </source>
</evidence>
<feature type="region of interest" description="Disordered" evidence="2">
    <location>
        <begin position="1"/>
        <end position="41"/>
    </location>
</feature>
<dbReference type="InterPro" id="IPR011055">
    <property type="entry name" value="Dup_hybrid_motif"/>
</dbReference>
<sequence>MDRTALNRPRAHARPDAARPDAARSDGEHRRPDGEHRPRGIRTLRARRALAAVAIAALALTLPVLQPVAPAAHAATYPTWDELQAAKANTAAAAAAVDQIKALLVQLEQNVAATRAEAERRTDELIAAQQKFDDAARRADEIQAQADASAAEADAAKRNAGQVAAQLYRTGGNDLTMNLVLDQGDAKATDALLSRLGSMDKMVERTSTVYRRAQEKSNTARSLGAQAEVARGEREKLRIAAEQALQAALEAQAAAEAALAESQQKKIELDQQLKFLQDTEAKTTAAYEEGERIRKEEERRRMEEAMRSGSPGAVMPSGWARPASGRITGGYGARGAICTGGGCSNTFHYAVDLGTGCDAPIYAANSGIVRLAGWSGTYGNYVQVDHGGGIWTGYAHIRPGGTLVGTGQWVDAGQQIAWTGTTGVSTACHLHFEVWAGGGRINPITFMADRGINF</sequence>
<keyword evidence="3" id="KW-0812">Transmembrane</keyword>